<feature type="binding site" evidence="5">
    <location>
        <position position="129"/>
    </location>
    <ligand>
        <name>AMP</name>
        <dbReference type="ChEBI" id="CHEBI:456215"/>
    </ligand>
</feature>
<keyword evidence="5 7" id="KW-0067">ATP-binding</keyword>
<keyword evidence="3 5" id="KW-0547">Nucleotide-binding</keyword>
<comment type="caution">
    <text evidence="5">Lacks conserved residue(s) required for the propagation of feature annotation.</text>
</comment>
<evidence type="ECO:0000256" key="1">
    <source>
        <dbReference type="ARBA" id="ARBA00022679"/>
    </source>
</evidence>
<feature type="binding site" evidence="5">
    <location>
        <begin position="85"/>
        <end position="88"/>
    </location>
    <ligand>
        <name>AMP</name>
        <dbReference type="ChEBI" id="CHEBI:456215"/>
    </ligand>
</feature>
<feature type="binding site" evidence="5">
    <location>
        <position position="166"/>
    </location>
    <ligand>
        <name>ATP</name>
        <dbReference type="ChEBI" id="CHEBI:30616"/>
    </ligand>
</feature>
<dbReference type="NCBIfam" id="NF011100">
    <property type="entry name" value="PRK14527.1"/>
    <property type="match status" value="1"/>
</dbReference>
<proteinExistence type="inferred from homology"/>
<gene>
    <name evidence="5" type="primary">adk</name>
    <name evidence="8" type="ORF">GCM10023175_33390</name>
</gene>
<accession>A0ABP8RT14</accession>
<dbReference type="RefSeq" id="WP_345418716.1">
    <property type="nucleotide sequence ID" value="NZ_BAABGT010000038.1"/>
</dbReference>
<dbReference type="InterPro" id="IPR033690">
    <property type="entry name" value="Adenylat_kinase_CS"/>
</dbReference>
<dbReference type="NCBIfam" id="NF011104">
    <property type="entry name" value="PRK14531.1"/>
    <property type="match status" value="1"/>
</dbReference>
<name>A0ABP8RT14_9PSEU</name>
<feature type="binding site" evidence="5">
    <location>
        <position position="140"/>
    </location>
    <ligand>
        <name>AMP</name>
        <dbReference type="ChEBI" id="CHEBI:456215"/>
    </ligand>
</feature>
<comment type="subunit">
    <text evidence="5 7">Monomer.</text>
</comment>
<dbReference type="Proteomes" id="UP001501598">
    <property type="component" value="Unassembled WGS sequence"/>
</dbReference>
<dbReference type="Pfam" id="PF00406">
    <property type="entry name" value="ADK"/>
    <property type="match status" value="1"/>
</dbReference>
<evidence type="ECO:0000256" key="7">
    <source>
        <dbReference type="RuleBase" id="RU003331"/>
    </source>
</evidence>
<evidence type="ECO:0000256" key="4">
    <source>
        <dbReference type="ARBA" id="ARBA00022777"/>
    </source>
</evidence>
<evidence type="ECO:0000256" key="6">
    <source>
        <dbReference type="RuleBase" id="RU003330"/>
    </source>
</evidence>
<evidence type="ECO:0000256" key="2">
    <source>
        <dbReference type="ARBA" id="ARBA00022727"/>
    </source>
</evidence>
<protein>
    <recommendedName>
        <fullName evidence="5 7">Adenylate kinase</fullName>
        <shortName evidence="5">AK</shortName>
        <ecNumber evidence="5 7">2.7.4.3</ecNumber>
    </recommendedName>
    <alternativeName>
        <fullName evidence="5">ATP-AMP transphosphorylase</fullName>
    </alternativeName>
    <alternativeName>
        <fullName evidence="5">ATP:AMP phosphotransferase</fullName>
    </alternativeName>
    <alternativeName>
        <fullName evidence="5">Adenylate monophosphate kinase</fullName>
    </alternativeName>
</protein>
<keyword evidence="1 5" id="KW-0808">Transferase</keyword>
<dbReference type="HAMAP" id="MF_00235">
    <property type="entry name" value="Adenylate_kinase_Adk"/>
    <property type="match status" value="1"/>
</dbReference>
<keyword evidence="2 5" id="KW-0545">Nucleotide biosynthesis</keyword>
<dbReference type="NCBIfam" id="TIGR01351">
    <property type="entry name" value="adk"/>
    <property type="match status" value="1"/>
</dbReference>
<dbReference type="InterPro" id="IPR027417">
    <property type="entry name" value="P-loop_NTPase"/>
</dbReference>
<keyword evidence="4 5" id="KW-0418">Kinase</keyword>
<comment type="pathway">
    <text evidence="5">Purine metabolism; AMP biosynthesis via salvage pathway; AMP from ADP: step 1/1.</text>
</comment>
<dbReference type="PROSITE" id="PS00113">
    <property type="entry name" value="ADENYLATE_KINASE"/>
    <property type="match status" value="1"/>
</dbReference>
<dbReference type="GO" id="GO:0016301">
    <property type="term" value="F:kinase activity"/>
    <property type="evidence" value="ECO:0007669"/>
    <property type="project" value="UniProtKB-KW"/>
</dbReference>
<dbReference type="InterPro" id="IPR000850">
    <property type="entry name" value="Adenylat/UMP-CMP_kin"/>
</dbReference>
<feature type="binding site" evidence="5">
    <location>
        <begin position="10"/>
        <end position="15"/>
    </location>
    <ligand>
        <name>ATP</name>
        <dbReference type="ChEBI" id="CHEBI:30616"/>
    </ligand>
</feature>
<sequence>MRLVLVGPPGAGKGTQAARLAEQFDIPHISTGDLFRANLKDETPLGLEAKTYMDAGNLVPDSVTVGMVSDRLSDSDTAKGFILDGFPRTTSQADSLSEILAGLGVELDAVVQFEVPDEELVQRLLGRGRSDDTEDVIRNRQQVYRDETAPLLQYYADRLVVIDAVGEVAEITDRVTAALGK</sequence>
<dbReference type="SUPFAM" id="SSF52540">
    <property type="entry name" value="P-loop containing nucleoside triphosphate hydrolases"/>
    <property type="match status" value="1"/>
</dbReference>
<comment type="similarity">
    <text evidence="5 6">Belongs to the adenylate kinase family.</text>
</comment>
<dbReference type="NCBIfam" id="NF001381">
    <property type="entry name" value="PRK00279.1-3"/>
    <property type="match status" value="1"/>
</dbReference>
<dbReference type="PANTHER" id="PTHR23359">
    <property type="entry name" value="NUCLEOTIDE KINASE"/>
    <property type="match status" value="1"/>
</dbReference>
<comment type="function">
    <text evidence="5">Catalyzes the reversible transfer of the terminal phosphate group between ATP and AMP. Plays an important role in cellular energy homeostasis and in adenine nucleotide metabolism.</text>
</comment>
<feature type="binding site" evidence="5">
    <location>
        <position position="92"/>
    </location>
    <ligand>
        <name>AMP</name>
        <dbReference type="ChEBI" id="CHEBI:456215"/>
    </ligand>
</feature>
<evidence type="ECO:0000313" key="8">
    <source>
        <dbReference type="EMBL" id="GAA4547994.1"/>
    </source>
</evidence>
<feature type="binding site" evidence="5">
    <location>
        <position position="36"/>
    </location>
    <ligand>
        <name>AMP</name>
        <dbReference type="ChEBI" id="CHEBI:456215"/>
    </ligand>
</feature>
<evidence type="ECO:0000313" key="9">
    <source>
        <dbReference type="Proteomes" id="UP001501598"/>
    </source>
</evidence>
<evidence type="ECO:0000256" key="5">
    <source>
        <dbReference type="HAMAP-Rule" id="MF_00235"/>
    </source>
</evidence>
<dbReference type="Gene3D" id="3.40.50.300">
    <property type="entry name" value="P-loop containing nucleotide triphosphate hydrolases"/>
    <property type="match status" value="1"/>
</dbReference>
<feature type="region of interest" description="NMP" evidence="5">
    <location>
        <begin position="30"/>
        <end position="59"/>
    </location>
</feature>
<dbReference type="PRINTS" id="PR00094">
    <property type="entry name" value="ADENYLTKNASE"/>
</dbReference>
<dbReference type="NCBIfam" id="NF011105">
    <property type="entry name" value="PRK14532.1"/>
    <property type="match status" value="1"/>
</dbReference>
<dbReference type="NCBIfam" id="NF011101">
    <property type="entry name" value="PRK14528.1"/>
    <property type="match status" value="1"/>
</dbReference>
<comment type="catalytic activity">
    <reaction evidence="5 7">
        <text>AMP + ATP = 2 ADP</text>
        <dbReference type="Rhea" id="RHEA:12973"/>
        <dbReference type="ChEBI" id="CHEBI:30616"/>
        <dbReference type="ChEBI" id="CHEBI:456215"/>
        <dbReference type="ChEBI" id="CHEBI:456216"/>
        <dbReference type="EC" id="2.7.4.3"/>
    </reaction>
</comment>
<comment type="domain">
    <text evidence="5">Consists of three domains, a large central CORE domain and two small peripheral domains, NMPbind and LID, which undergo movements during catalysis. The LID domain closes over the site of phosphoryl transfer upon ATP binding. Assembling and dissambling the active center during each catalytic cycle provides an effective means to prevent ATP hydrolysis.</text>
</comment>
<dbReference type="EC" id="2.7.4.3" evidence="5 7"/>
<keyword evidence="5" id="KW-0963">Cytoplasm</keyword>
<comment type="subcellular location">
    <subcellularLocation>
        <location evidence="5 7">Cytoplasm</location>
    </subcellularLocation>
</comment>
<dbReference type="CDD" id="cd01428">
    <property type="entry name" value="ADK"/>
    <property type="match status" value="1"/>
</dbReference>
<feature type="binding site" evidence="5">
    <location>
        <begin position="57"/>
        <end position="59"/>
    </location>
    <ligand>
        <name>AMP</name>
        <dbReference type="ChEBI" id="CHEBI:456215"/>
    </ligand>
</feature>
<feature type="binding site" evidence="5">
    <location>
        <position position="31"/>
    </location>
    <ligand>
        <name>AMP</name>
        <dbReference type="ChEBI" id="CHEBI:456215"/>
    </ligand>
</feature>
<feature type="binding site" evidence="5">
    <location>
        <position position="127"/>
    </location>
    <ligand>
        <name>ATP</name>
        <dbReference type="ChEBI" id="CHEBI:30616"/>
    </ligand>
</feature>
<dbReference type="EMBL" id="BAABGT010000038">
    <property type="protein sequence ID" value="GAA4547994.1"/>
    <property type="molecule type" value="Genomic_DNA"/>
</dbReference>
<dbReference type="InterPro" id="IPR006259">
    <property type="entry name" value="Adenyl_kin_sub"/>
</dbReference>
<evidence type="ECO:0000256" key="3">
    <source>
        <dbReference type="ARBA" id="ARBA00022741"/>
    </source>
</evidence>
<keyword evidence="9" id="KW-1185">Reference proteome</keyword>
<reference evidence="9" key="1">
    <citation type="journal article" date="2019" name="Int. J. Syst. Evol. Microbiol.">
        <title>The Global Catalogue of Microorganisms (GCM) 10K type strain sequencing project: providing services to taxonomists for standard genome sequencing and annotation.</title>
        <authorList>
            <consortium name="The Broad Institute Genomics Platform"/>
            <consortium name="The Broad Institute Genome Sequencing Center for Infectious Disease"/>
            <person name="Wu L."/>
            <person name="Ma J."/>
        </authorList>
    </citation>
    <scope>NUCLEOTIDE SEQUENCE [LARGE SCALE GENOMIC DNA]</scope>
    <source>
        <strain evidence="9">JCM 17906</strain>
    </source>
</reference>
<comment type="caution">
    <text evidence="8">The sequence shown here is derived from an EMBL/GenBank/DDBJ whole genome shotgun (WGS) entry which is preliminary data.</text>
</comment>
<organism evidence="8 9">
    <name type="scientific">Pseudonocardia xishanensis</name>
    <dbReference type="NCBI Taxonomy" id="630995"/>
    <lineage>
        <taxon>Bacteria</taxon>
        <taxon>Bacillati</taxon>
        <taxon>Actinomycetota</taxon>
        <taxon>Actinomycetes</taxon>
        <taxon>Pseudonocardiales</taxon>
        <taxon>Pseudonocardiaceae</taxon>
        <taxon>Pseudonocardia</taxon>
    </lineage>
</organism>